<keyword evidence="3" id="KW-0732">Signal</keyword>
<dbReference type="InterPro" id="IPR032710">
    <property type="entry name" value="NTF2-like_dom_sf"/>
</dbReference>
<dbReference type="InterPro" id="IPR002018">
    <property type="entry name" value="CarbesteraseB"/>
</dbReference>
<sequence length="835" mass="92334">MPGQRWLNRILRGLAFSYVVMLQGGDCRAYNTVNKHIGHQSLEPTARVLNGTYYGVHNDHYGQDVFLGMPYAQQPVGDLRLRTPQSLNESWTTPRNATEYSPACLGYQQTSGASEACLTLNVVRPSGASPGDNLPVSVWIYGGGFTGGSSSDPRYNLTFIVNESVTIGTPMIGVSINYRLHCWGYMWSKEMKEEGIGNLGFRDQRLALHWIQENIDAFGGDPSQVTIWGESAGGNSVGTQLIAYGGRDDGLFRAAISESGSPSTYIPYQTPEKWQPYYDAVVDAANCSSASDTLQCLRTIPTDILISIFNNSTIIPAHTLTGIEGPQFVQVIDGDFIQESATLQLEQGKFVRVPYLIGGNTDEGTSFAVRNIDNDEQFREVVSNWGLDNATVDILAALYPDIPQIGIPAIMPGRPPAGYGKQYKRVAAFQGDVNIHAPRRLAAQAWARHDVPVYSYLFNVVNNLYGPYAGANHGAEIPYVFRNSQSLGRGDHQLMKAQSQLAILMSRSWVNFVATLDPNPSAIYDPEAWAEVSAAVHSRREIVGVVVYGNADSLISNATIPMLQHPAGASASAEVMPKNSNTQVYGYANVDTYQFATPFQGTFDYTTEAVSHTRNLAFLKPLIGGPYFDLEIIWEEHTQHEFETRSVPHTMATMVQEPYVNHIPTLTGGIGRAHLSTFYQNHFIFNNPADAELELISRTLGIDRVVDEFIYKFTHDTQIDWLLPSIPPTGCKVEIPFTAIVNIRGDRLYHEHIAWDQMTALIQVGLMPEYLPWTYPAPSGMDLSAKAKLEYRVPGAGRETAEKMRDKNAVESNKLFRYGLRVVDPLEPLSPSQHA</sequence>
<evidence type="ECO:0000313" key="5">
    <source>
        <dbReference type="EMBL" id="KJK60937.1"/>
    </source>
</evidence>
<dbReference type="PANTHER" id="PTHR43918">
    <property type="entry name" value="ACETYLCHOLINESTERASE"/>
    <property type="match status" value="1"/>
</dbReference>
<dbReference type="EMBL" id="JZEE01000701">
    <property type="protein sequence ID" value="KJK60937.1"/>
    <property type="molecule type" value="Genomic_DNA"/>
</dbReference>
<reference evidence="5 6" key="1">
    <citation type="submission" date="2015-02" db="EMBL/GenBank/DDBJ databases">
        <title>Draft genome sequence of Aspergillus parasiticus SU-1.</title>
        <authorList>
            <person name="Yu J."/>
            <person name="Fedorova N."/>
            <person name="Yin Y."/>
            <person name="Losada L."/>
            <person name="Zafar N."/>
            <person name="Taujale R."/>
            <person name="Ehrlich K.C."/>
            <person name="Bhatnagar D."/>
            <person name="Cleveland T.E."/>
            <person name="Bennett J.W."/>
            <person name="Nierman W.C."/>
        </authorList>
    </citation>
    <scope>NUCLEOTIDE SEQUENCE [LARGE SCALE GENOMIC DNA]</scope>
    <source>
        <strain evidence="6">ATCC 56775 / NRRL 5862 / SRRC 143 / SU-1</strain>
    </source>
</reference>
<dbReference type="PROSITE" id="PS00122">
    <property type="entry name" value="CARBOXYLESTERASE_B_1"/>
    <property type="match status" value="1"/>
</dbReference>
<dbReference type="OrthoDB" id="408631at2759"/>
<dbReference type="Gene3D" id="3.40.50.1820">
    <property type="entry name" value="alpha/beta hydrolase"/>
    <property type="match status" value="1"/>
</dbReference>
<name>A0A0F0I2T6_ASPPU</name>
<dbReference type="Proteomes" id="UP000033540">
    <property type="component" value="Unassembled WGS sequence"/>
</dbReference>
<dbReference type="AlphaFoldDB" id="A0A0F0I2T6"/>
<dbReference type="InterPro" id="IPR019826">
    <property type="entry name" value="Carboxylesterase_B_AS"/>
</dbReference>
<evidence type="ECO:0000256" key="1">
    <source>
        <dbReference type="ARBA" id="ARBA00005964"/>
    </source>
</evidence>
<organism evidence="5 6">
    <name type="scientific">Aspergillus parasiticus (strain ATCC 56775 / NRRL 5862 / SRRC 143 / SU-1)</name>
    <dbReference type="NCBI Taxonomy" id="1403190"/>
    <lineage>
        <taxon>Eukaryota</taxon>
        <taxon>Fungi</taxon>
        <taxon>Dikarya</taxon>
        <taxon>Ascomycota</taxon>
        <taxon>Pezizomycotina</taxon>
        <taxon>Eurotiomycetes</taxon>
        <taxon>Eurotiomycetidae</taxon>
        <taxon>Eurotiales</taxon>
        <taxon>Aspergillaceae</taxon>
        <taxon>Aspergillus</taxon>
        <taxon>Aspergillus subgen. Circumdati</taxon>
    </lineage>
</organism>
<feature type="signal peptide" evidence="3">
    <location>
        <begin position="1"/>
        <end position="29"/>
    </location>
</feature>
<dbReference type="SUPFAM" id="SSF54427">
    <property type="entry name" value="NTF2-like"/>
    <property type="match status" value="1"/>
</dbReference>
<comment type="similarity">
    <text evidence="1">Belongs to the type-B carboxylesterase/lipase family.</text>
</comment>
<dbReference type="ESTHER" id="asppu-a0a0f0i2t6">
    <property type="family name" value="Fungal_carboxylesterase_lipase"/>
</dbReference>
<feature type="domain" description="Carboxylesterase type B" evidence="4">
    <location>
        <begin position="49"/>
        <end position="532"/>
    </location>
</feature>
<accession>A0A0F0I2T6</accession>
<comment type="caution">
    <text evidence="5">The sequence shown here is derived from an EMBL/GenBank/DDBJ whole genome shotgun (WGS) entry which is preliminary data.</text>
</comment>
<feature type="chain" id="PRO_5007244977" evidence="3">
    <location>
        <begin position="30"/>
        <end position="835"/>
    </location>
</feature>
<dbReference type="Pfam" id="PF00135">
    <property type="entry name" value="COesterase"/>
    <property type="match status" value="1"/>
</dbReference>
<dbReference type="Gene3D" id="3.10.450.50">
    <property type="match status" value="1"/>
</dbReference>
<evidence type="ECO:0000256" key="2">
    <source>
        <dbReference type="ARBA" id="ARBA00022801"/>
    </source>
</evidence>
<evidence type="ECO:0000259" key="4">
    <source>
        <dbReference type="Pfam" id="PF00135"/>
    </source>
</evidence>
<evidence type="ECO:0000313" key="6">
    <source>
        <dbReference type="Proteomes" id="UP000033540"/>
    </source>
</evidence>
<dbReference type="InterPro" id="IPR050654">
    <property type="entry name" value="AChE-related_enzymes"/>
</dbReference>
<keyword evidence="2" id="KW-0378">Hydrolase</keyword>
<dbReference type="STRING" id="1403190.A0A0F0I2T6"/>
<dbReference type="PANTHER" id="PTHR43918:SF4">
    <property type="entry name" value="CARBOXYLIC ESTER HYDROLASE"/>
    <property type="match status" value="1"/>
</dbReference>
<evidence type="ECO:0000256" key="3">
    <source>
        <dbReference type="SAM" id="SignalP"/>
    </source>
</evidence>
<proteinExistence type="inferred from homology"/>
<gene>
    <name evidence="5" type="ORF">P875_00042830</name>
</gene>
<protein>
    <submittedName>
        <fullName evidence="5">Carboxylesterase family protein</fullName>
    </submittedName>
</protein>
<dbReference type="GO" id="GO:0052689">
    <property type="term" value="F:carboxylic ester hydrolase activity"/>
    <property type="evidence" value="ECO:0007669"/>
    <property type="project" value="TreeGrafter"/>
</dbReference>
<dbReference type="SUPFAM" id="SSF53474">
    <property type="entry name" value="alpha/beta-Hydrolases"/>
    <property type="match status" value="1"/>
</dbReference>
<dbReference type="InterPro" id="IPR029058">
    <property type="entry name" value="AB_hydrolase_fold"/>
</dbReference>